<reference evidence="1 2" key="1">
    <citation type="journal article" date="2010" name="J. Bacteriol.">
        <title>Genome sequence of Pantoea ananatis LMG20103, the causative agent of Eucalyptus blight and dieback.</title>
        <authorList>
            <person name="De Maayer P."/>
            <person name="Chan W.Y."/>
            <person name="Venter S.N."/>
            <person name="Toth I.K."/>
            <person name="Birch P.R."/>
            <person name="Joubert F."/>
            <person name="Coutinho T.A."/>
        </authorList>
    </citation>
    <scope>NUCLEOTIDE SEQUENCE [LARGE SCALE GENOMIC DNA]</scope>
    <source>
        <strain evidence="1 2">LMG 20103</strain>
    </source>
</reference>
<proteinExistence type="predicted"/>
<gene>
    <name evidence="1" type="primary">cspC</name>
    <name evidence="1" type="ordered locus">PANA_2150</name>
</gene>
<organism evidence="1 2">
    <name type="scientific">Pantoea ananatis (strain LMG 20103)</name>
    <dbReference type="NCBI Taxonomy" id="706191"/>
    <lineage>
        <taxon>Bacteria</taxon>
        <taxon>Pseudomonadati</taxon>
        <taxon>Pseudomonadota</taxon>
        <taxon>Gammaproteobacteria</taxon>
        <taxon>Enterobacterales</taxon>
        <taxon>Erwiniaceae</taxon>
        <taxon>Pantoea</taxon>
    </lineage>
</organism>
<sequence>MAVLNFELNVLAFGQRFEAVALNSREVYEYIFATVSWSDKTEAFRLVEPLNLTFNLCHFTNSLKCLFCPEANLQIKQRHY</sequence>
<dbReference type="KEGG" id="pam:PANA_2150"/>
<dbReference type="Proteomes" id="UP000001702">
    <property type="component" value="Chromosome"/>
</dbReference>
<dbReference type="EMBL" id="CP001875">
    <property type="protein sequence ID" value="ADD77317.1"/>
    <property type="molecule type" value="Genomic_DNA"/>
</dbReference>
<dbReference type="eggNOG" id="ENOG50336BX">
    <property type="taxonomic scope" value="Bacteria"/>
</dbReference>
<evidence type="ECO:0000313" key="2">
    <source>
        <dbReference type="Proteomes" id="UP000001702"/>
    </source>
</evidence>
<keyword evidence="2" id="KW-1185">Reference proteome</keyword>
<name>D4GG66_PANAM</name>
<protein>
    <submittedName>
        <fullName evidence="1">CspC</fullName>
    </submittedName>
</protein>
<dbReference type="AlphaFoldDB" id="D4GG66"/>
<evidence type="ECO:0000313" key="1">
    <source>
        <dbReference type="EMBL" id="ADD77317.1"/>
    </source>
</evidence>
<accession>D4GG66</accession>
<dbReference type="HOGENOM" id="CLU_2586464_0_0_6"/>